<feature type="compositionally biased region" description="Low complexity" evidence="1">
    <location>
        <begin position="45"/>
        <end position="55"/>
    </location>
</feature>
<gene>
    <name evidence="2" type="ORF">BLNAU_2197</name>
</gene>
<protein>
    <recommendedName>
        <fullName evidence="4">TPX2 central domain-containing protein</fullName>
    </recommendedName>
</protein>
<accession>A0ABQ9YGQ5</accession>
<name>A0ABQ9YGQ5_9EUKA</name>
<evidence type="ECO:0000313" key="3">
    <source>
        <dbReference type="Proteomes" id="UP001281761"/>
    </source>
</evidence>
<dbReference type="EMBL" id="JARBJD010000009">
    <property type="protein sequence ID" value="KAK2962764.1"/>
    <property type="molecule type" value="Genomic_DNA"/>
</dbReference>
<feature type="region of interest" description="Disordered" evidence="1">
    <location>
        <begin position="23"/>
        <end position="57"/>
    </location>
</feature>
<comment type="caution">
    <text evidence="2">The sequence shown here is derived from an EMBL/GenBank/DDBJ whole genome shotgun (WGS) entry which is preliminary data.</text>
</comment>
<sequence>MSSRLRNKPLPKKRQLELVASSFPFEQLPKPSPERPRQKLVMVTSPPGSSRQSSSVTAAALSKIPSLIQNGVDQNLQPFKKMKHRIAPTPIGPLSSSSSTITTSFPNFDEPLSTSHVSNESISSFVDSVIDHPALRSLTSEELMYVWGEYAQETFRKLPKLKSSNHFVDTNAIVQDDIEEIDGFDEQTSSDFDEVQDGEVGDSFDVLHSPPKSNHELPISPFIVTSPQAQKIAEQITSPPRKKPYSKQLPLPKIKKRKRKAPVKPFPSEPIRAQIVPDSPKEKRKYFKVNTQFLGIAPHTVRRQTGKEITPTPSSYTHRFHEEDYYYKRKKEKVGGFLLNPQPIPKPIPKKLVFPVFPKT</sequence>
<dbReference type="Proteomes" id="UP001281761">
    <property type="component" value="Unassembled WGS sequence"/>
</dbReference>
<evidence type="ECO:0000313" key="2">
    <source>
        <dbReference type="EMBL" id="KAK2962764.1"/>
    </source>
</evidence>
<keyword evidence="3" id="KW-1185">Reference proteome</keyword>
<reference evidence="2 3" key="1">
    <citation type="journal article" date="2022" name="bioRxiv">
        <title>Genomics of Preaxostyla Flagellates Illuminates Evolutionary Transitions and the Path Towards Mitochondrial Loss.</title>
        <authorList>
            <person name="Novak L.V.F."/>
            <person name="Treitli S.C."/>
            <person name="Pyrih J."/>
            <person name="Halakuc P."/>
            <person name="Pipaliya S.V."/>
            <person name="Vacek V."/>
            <person name="Brzon O."/>
            <person name="Soukal P."/>
            <person name="Eme L."/>
            <person name="Dacks J.B."/>
            <person name="Karnkowska A."/>
            <person name="Elias M."/>
            <person name="Hampl V."/>
        </authorList>
    </citation>
    <scope>NUCLEOTIDE SEQUENCE [LARGE SCALE GENOMIC DNA]</scope>
    <source>
        <strain evidence="2">NAU3</strain>
        <tissue evidence="2">Gut</tissue>
    </source>
</reference>
<evidence type="ECO:0008006" key="4">
    <source>
        <dbReference type="Google" id="ProtNLM"/>
    </source>
</evidence>
<evidence type="ECO:0000256" key="1">
    <source>
        <dbReference type="SAM" id="MobiDB-lite"/>
    </source>
</evidence>
<proteinExistence type="predicted"/>
<organism evidence="2 3">
    <name type="scientific">Blattamonas nauphoetae</name>
    <dbReference type="NCBI Taxonomy" id="2049346"/>
    <lineage>
        <taxon>Eukaryota</taxon>
        <taxon>Metamonada</taxon>
        <taxon>Preaxostyla</taxon>
        <taxon>Oxymonadida</taxon>
        <taxon>Blattamonas</taxon>
    </lineage>
</organism>